<sequence length="86" mass="9714">MPTTIIKHIRGTDIPLQWAEKIKENLAQSFTVTIVPDGKPSEISSRTERNRIFDLLEGTSGTEISEDWIDLLKSSRTVSPLKSNFK</sequence>
<reference evidence="1" key="1">
    <citation type="journal article" date="2021" name="Microb. Physiol.">
        <title>Proteogenomic Insights into the Physiology of Marine, Sulfate-Reducing, Filamentous Desulfonema limicola and Desulfonema magnum.</title>
        <authorList>
            <person name="Schnaars V."/>
            <person name="Wohlbrand L."/>
            <person name="Scheve S."/>
            <person name="Hinrichs C."/>
            <person name="Reinhardt R."/>
            <person name="Rabus R."/>
        </authorList>
    </citation>
    <scope>NUCLEOTIDE SEQUENCE</scope>
    <source>
        <strain evidence="1">4be13</strain>
    </source>
</reference>
<name>A0A975BJS2_9BACT</name>
<accession>A0A975BJS2</accession>
<dbReference type="EMBL" id="CP061800">
    <property type="protein sequence ID" value="QTA86409.1"/>
    <property type="molecule type" value="Genomic_DNA"/>
</dbReference>
<organism evidence="1 2">
    <name type="scientific">Desulfonema magnum</name>
    <dbReference type="NCBI Taxonomy" id="45655"/>
    <lineage>
        <taxon>Bacteria</taxon>
        <taxon>Pseudomonadati</taxon>
        <taxon>Thermodesulfobacteriota</taxon>
        <taxon>Desulfobacteria</taxon>
        <taxon>Desulfobacterales</taxon>
        <taxon>Desulfococcaceae</taxon>
        <taxon>Desulfonema</taxon>
    </lineage>
</organism>
<dbReference type="RefSeq" id="WP_207682054.1">
    <property type="nucleotide sequence ID" value="NZ_CP061800.1"/>
</dbReference>
<evidence type="ECO:0000313" key="2">
    <source>
        <dbReference type="Proteomes" id="UP000663722"/>
    </source>
</evidence>
<dbReference type="AlphaFoldDB" id="A0A975BJS2"/>
<gene>
    <name evidence="1" type="ORF">dnm_024330</name>
</gene>
<protein>
    <submittedName>
        <fullName evidence="1">Uncharacterized protein</fullName>
    </submittedName>
</protein>
<keyword evidence="2" id="KW-1185">Reference proteome</keyword>
<proteinExistence type="predicted"/>
<dbReference type="KEGG" id="dmm:dnm_024330"/>
<dbReference type="Proteomes" id="UP000663722">
    <property type="component" value="Chromosome"/>
</dbReference>
<evidence type="ECO:0000313" key="1">
    <source>
        <dbReference type="EMBL" id="QTA86409.1"/>
    </source>
</evidence>